<proteinExistence type="predicted"/>
<reference evidence="2" key="1">
    <citation type="journal article" date="2020" name="Stud. Mycol.">
        <title>101 Dothideomycetes genomes: a test case for predicting lifestyles and emergence of pathogens.</title>
        <authorList>
            <person name="Haridas S."/>
            <person name="Albert R."/>
            <person name="Binder M."/>
            <person name="Bloem J."/>
            <person name="Labutti K."/>
            <person name="Salamov A."/>
            <person name="Andreopoulos B."/>
            <person name="Baker S."/>
            <person name="Barry K."/>
            <person name="Bills G."/>
            <person name="Bluhm B."/>
            <person name="Cannon C."/>
            <person name="Castanera R."/>
            <person name="Culley D."/>
            <person name="Daum C."/>
            <person name="Ezra D."/>
            <person name="Gonzalez J."/>
            <person name="Henrissat B."/>
            <person name="Kuo A."/>
            <person name="Liang C."/>
            <person name="Lipzen A."/>
            <person name="Lutzoni F."/>
            <person name="Magnuson J."/>
            <person name="Mondo S."/>
            <person name="Nolan M."/>
            <person name="Ohm R."/>
            <person name="Pangilinan J."/>
            <person name="Park H.-J."/>
            <person name="Ramirez L."/>
            <person name="Alfaro M."/>
            <person name="Sun H."/>
            <person name="Tritt A."/>
            <person name="Yoshinaga Y."/>
            <person name="Zwiers L.-H."/>
            <person name="Turgeon B."/>
            <person name="Goodwin S."/>
            <person name="Spatafora J."/>
            <person name="Crous P."/>
            <person name="Grigoriev I."/>
        </authorList>
    </citation>
    <scope>NUCLEOTIDE SEQUENCE</scope>
    <source>
        <strain evidence="2">CBS 269.34</strain>
    </source>
</reference>
<keyword evidence="3" id="KW-1185">Reference proteome</keyword>
<evidence type="ECO:0000256" key="1">
    <source>
        <dbReference type="SAM" id="MobiDB-lite"/>
    </source>
</evidence>
<dbReference type="AlphaFoldDB" id="A0A6A6QRV9"/>
<feature type="region of interest" description="Disordered" evidence="1">
    <location>
        <begin position="1"/>
        <end position="34"/>
    </location>
</feature>
<sequence length="176" mass="19107">MLSRFTLLSSTSSCLPSPPPPSPSSKPSPPSSSSPSSYPLFSSFIDLPNLPDLIFLLSLVYPNSPHTLLLIQALLPCISVSVNVPSIVFANRTLRISSSLETLLNPLQSHGRHIFHRSLRSFVSPDMAIEEDVQNAMGNLGAKTNMDLTMIVSHKRRGGGTHSEWCRRASGGCHED</sequence>
<protein>
    <submittedName>
        <fullName evidence="2">Uncharacterized protein</fullName>
    </submittedName>
</protein>
<name>A0A6A6QRV9_9PEZI</name>
<dbReference type="Proteomes" id="UP000799750">
    <property type="component" value="Unassembled WGS sequence"/>
</dbReference>
<evidence type="ECO:0000313" key="2">
    <source>
        <dbReference type="EMBL" id="KAF2495141.1"/>
    </source>
</evidence>
<evidence type="ECO:0000313" key="3">
    <source>
        <dbReference type="Proteomes" id="UP000799750"/>
    </source>
</evidence>
<organism evidence="2 3">
    <name type="scientific">Lophium mytilinum</name>
    <dbReference type="NCBI Taxonomy" id="390894"/>
    <lineage>
        <taxon>Eukaryota</taxon>
        <taxon>Fungi</taxon>
        <taxon>Dikarya</taxon>
        <taxon>Ascomycota</taxon>
        <taxon>Pezizomycotina</taxon>
        <taxon>Dothideomycetes</taxon>
        <taxon>Pleosporomycetidae</taxon>
        <taxon>Mytilinidiales</taxon>
        <taxon>Mytilinidiaceae</taxon>
        <taxon>Lophium</taxon>
    </lineage>
</organism>
<feature type="compositionally biased region" description="Pro residues" evidence="1">
    <location>
        <begin position="16"/>
        <end position="32"/>
    </location>
</feature>
<accession>A0A6A6QRV9</accession>
<dbReference type="EMBL" id="MU004189">
    <property type="protein sequence ID" value="KAF2495141.1"/>
    <property type="molecule type" value="Genomic_DNA"/>
</dbReference>
<gene>
    <name evidence="2" type="ORF">BU16DRAFT_380772</name>
</gene>